<gene>
    <name evidence="3" type="ORF">HHK36_001525</name>
</gene>
<comment type="caution">
    <text evidence="3">The sequence shown here is derived from an EMBL/GenBank/DDBJ whole genome shotgun (WGS) entry which is preliminary data.</text>
</comment>
<dbReference type="Pfam" id="PF14223">
    <property type="entry name" value="Retrotran_gag_2"/>
    <property type="match status" value="1"/>
</dbReference>
<evidence type="ECO:0000259" key="2">
    <source>
        <dbReference type="Pfam" id="PF22936"/>
    </source>
</evidence>
<accession>A0A834ZSZ8</accession>
<reference evidence="3 4" key="1">
    <citation type="submission" date="2020-04" db="EMBL/GenBank/DDBJ databases">
        <title>Plant Genome Project.</title>
        <authorList>
            <person name="Zhang R.-G."/>
        </authorList>
    </citation>
    <scope>NUCLEOTIDE SEQUENCE [LARGE SCALE GENOMIC DNA]</scope>
    <source>
        <strain evidence="3">YNK0</strain>
        <tissue evidence="3">Leaf</tissue>
    </source>
</reference>
<proteinExistence type="predicted"/>
<feature type="compositionally biased region" description="Polar residues" evidence="1">
    <location>
        <begin position="251"/>
        <end position="261"/>
    </location>
</feature>
<dbReference type="PANTHER" id="PTHR47481:SF10">
    <property type="entry name" value="COPIA-LIKE POLYPROTEIN_RETROTRANSPOSON"/>
    <property type="match status" value="1"/>
</dbReference>
<dbReference type="PANTHER" id="PTHR47481">
    <property type="match status" value="1"/>
</dbReference>
<sequence>MASLTISTIAQISSMVTAKLTEKNYLAWKDQILPMIENIDLLNHIADEVKEPKQLIISDGTEETNPAYASWRRDDQLLKSLISGTLTEEVHTFVIGLKTAREIWMCLAETFAGASQERELGLIRQLQTIRKGEQSVTEYLKTVKVICDELYAMQKPVSDRDKVFWTVNGLGPRFDSFADAIMARPPPPTFSQLSASLLALEQRDAMNNRAKNTTSESHAYVGQRQNKSNKGSRNWNAQKRQSFDSKGRGFTQASQKQTVTPESKKDGSLGPSHLCQICKKPGHDALRCWHRFNHSYQAEEIPQALAAMSINDPYDPECIPDTGATSHMTNNPGILSSISPYTGSDKIIVGNGNELSISHTGHTSLPTPHGNLKIDNILVVPSITKNLLSVGQLTDDYSCLFEFTSDGFCIKDQQSGRILTKGTRDGGLYTLRSDATTKAFYSSRQQKTSEDIWHQRLGHPQPKVGDQAILSTFSEFMHDILSPNESVSTMSPAVGSAKQLHPNGLGGDDIGSQVITTVPEALSSAPVAAHDVAPVAATPSLNGHLPLCPIEPVAPSDRVAHASTDCTHLPTVDYPVPTTEPVVPMLSSPSSLAWATPIGSPMGSPNQATHDEPLASSIAAPLSPTASATANYQVVPDHISSPLPLSRVEEPSVSTTSVVPISGSSNCGHLIIDLGPLISLSSSPPSSHGVSSSHNHRPTPRITTADPGHHLGTNTHRMNTRGKTRAAAALIHSSSSTSIPMEPNTIEAAITHPD</sequence>
<dbReference type="EMBL" id="JABCRI010000001">
    <property type="protein sequence ID" value="KAF8413534.1"/>
    <property type="molecule type" value="Genomic_DNA"/>
</dbReference>
<feature type="compositionally biased region" description="Polar residues" evidence="1">
    <location>
        <begin position="209"/>
        <end position="240"/>
    </location>
</feature>
<evidence type="ECO:0000313" key="3">
    <source>
        <dbReference type="EMBL" id="KAF8413534.1"/>
    </source>
</evidence>
<dbReference type="OrthoDB" id="1845088at2759"/>
<feature type="region of interest" description="Disordered" evidence="1">
    <location>
        <begin position="682"/>
        <end position="713"/>
    </location>
</feature>
<dbReference type="Proteomes" id="UP000655225">
    <property type="component" value="Unassembled WGS sequence"/>
</dbReference>
<dbReference type="Pfam" id="PF22936">
    <property type="entry name" value="Pol_BBD"/>
    <property type="match status" value="1"/>
</dbReference>
<name>A0A834ZSZ8_TETSI</name>
<organism evidence="3 4">
    <name type="scientific">Tetracentron sinense</name>
    <name type="common">Spur-leaf</name>
    <dbReference type="NCBI Taxonomy" id="13715"/>
    <lineage>
        <taxon>Eukaryota</taxon>
        <taxon>Viridiplantae</taxon>
        <taxon>Streptophyta</taxon>
        <taxon>Embryophyta</taxon>
        <taxon>Tracheophyta</taxon>
        <taxon>Spermatophyta</taxon>
        <taxon>Magnoliopsida</taxon>
        <taxon>Trochodendrales</taxon>
        <taxon>Trochodendraceae</taxon>
        <taxon>Tetracentron</taxon>
    </lineage>
</organism>
<evidence type="ECO:0000313" key="4">
    <source>
        <dbReference type="Proteomes" id="UP000655225"/>
    </source>
</evidence>
<keyword evidence="4" id="KW-1185">Reference proteome</keyword>
<evidence type="ECO:0000256" key="1">
    <source>
        <dbReference type="SAM" id="MobiDB-lite"/>
    </source>
</evidence>
<protein>
    <recommendedName>
        <fullName evidence="2">Retrovirus-related Pol polyprotein from transposon TNT 1-94-like beta-barrel domain-containing protein</fullName>
    </recommendedName>
</protein>
<feature type="region of interest" description="Disordered" evidence="1">
    <location>
        <begin position="209"/>
        <end position="271"/>
    </location>
</feature>
<feature type="compositionally biased region" description="Low complexity" evidence="1">
    <location>
        <begin position="682"/>
        <end position="693"/>
    </location>
</feature>
<dbReference type="AlphaFoldDB" id="A0A834ZSZ8"/>
<feature type="domain" description="Retrovirus-related Pol polyprotein from transposon TNT 1-94-like beta-barrel" evidence="2">
    <location>
        <begin position="320"/>
        <end position="395"/>
    </location>
</feature>
<dbReference type="InterPro" id="IPR054722">
    <property type="entry name" value="PolX-like_BBD"/>
</dbReference>